<protein>
    <submittedName>
        <fullName evidence="1">CRISPR-associated protein Cse3</fullName>
    </submittedName>
</protein>
<dbReference type="CDD" id="cd09727">
    <property type="entry name" value="Cas6_I-E"/>
    <property type="match status" value="1"/>
</dbReference>
<dbReference type="Gene3D" id="3.30.70.1200">
    <property type="entry name" value="Crispr-associated protein, domain 1"/>
    <property type="match status" value="1"/>
</dbReference>
<dbReference type="GeneID" id="301303350"/>
<gene>
    <name evidence="1" type="ORF">TK50_04105</name>
</gene>
<dbReference type="PATRIC" id="fig|47853.6.peg.876"/>
<keyword evidence="2" id="KW-1185">Reference proteome</keyword>
<dbReference type="NCBIfam" id="TIGR01907">
    <property type="entry name" value="casE_Cse3"/>
    <property type="match status" value="1"/>
</dbReference>
<proteinExistence type="predicted"/>
<dbReference type="AlphaFoldDB" id="A0A0D0X725"/>
<dbReference type="Gene3D" id="3.30.70.1210">
    <property type="entry name" value="Crispr-associated protein, domain 2"/>
    <property type="match status" value="1"/>
</dbReference>
<dbReference type="SUPFAM" id="SSF117987">
    <property type="entry name" value="CRISPR-associated protein"/>
    <property type="match status" value="2"/>
</dbReference>
<sequence>MYLTRFLMNTARQGARKLLASPQAMHAAVLSGFPRPEDHTRDDARTLWRVDQRRDRQVVLYIVSPTEPELTHLVEQAGWPRSSESWETRPYDRLLDSLEKGQRWAFRLTANPSRTGRKTENSPTTQRFGQVTATQQIEWLTSRAERHGFTIARQADGELNLVTYDRQVRRFTRNHGQRPVTLVTATYDGVLDIEDPALFRNVLTRGIGHARAYGCGLLTLAPAQPTS</sequence>
<dbReference type="InterPro" id="IPR010179">
    <property type="entry name" value="CRISPR-assoc_prot_Cse3"/>
</dbReference>
<comment type="caution">
    <text evidence="1">The sequence shown here is derived from an EMBL/GenBank/DDBJ whole genome shotgun (WGS) entry which is preliminary data.</text>
</comment>
<evidence type="ECO:0000313" key="2">
    <source>
        <dbReference type="Proteomes" id="UP000032254"/>
    </source>
</evidence>
<accession>A0A0D0X725</accession>
<reference evidence="1 2" key="1">
    <citation type="submission" date="2015-01" db="EMBL/GenBank/DDBJ databases">
        <title>Sequencing and annotation of Micromonospora carbonacea strain JXNU-1 genome.</title>
        <authorList>
            <person name="Long Z."/>
            <person name="Huang Y."/>
            <person name="Jiang Y."/>
        </authorList>
    </citation>
    <scope>NUCLEOTIDE SEQUENCE [LARGE SCALE GENOMIC DNA]</scope>
    <source>
        <strain evidence="1 2">JXNU-1</strain>
    </source>
</reference>
<dbReference type="EMBL" id="JXSX01000001">
    <property type="protein sequence ID" value="KIR66699.1"/>
    <property type="molecule type" value="Genomic_DNA"/>
</dbReference>
<evidence type="ECO:0000313" key="1">
    <source>
        <dbReference type="EMBL" id="KIR66699.1"/>
    </source>
</evidence>
<dbReference type="Pfam" id="PF08798">
    <property type="entry name" value="CRISPR_assoc"/>
    <property type="match status" value="1"/>
</dbReference>
<dbReference type="Proteomes" id="UP000032254">
    <property type="component" value="Unassembled WGS sequence"/>
</dbReference>
<name>A0A0D0X725_9ACTN</name>
<dbReference type="OrthoDB" id="9795689at2"/>
<dbReference type="SMART" id="SM01101">
    <property type="entry name" value="CRISPR_assoc"/>
    <property type="match status" value="1"/>
</dbReference>
<dbReference type="RefSeq" id="WP_043963781.1">
    <property type="nucleotide sequence ID" value="NZ_JBEZEN010000001.1"/>
</dbReference>
<organism evidence="1 2">
    <name type="scientific">Micromonospora haikouensis</name>
    <dbReference type="NCBI Taxonomy" id="686309"/>
    <lineage>
        <taxon>Bacteria</taxon>
        <taxon>Bacillati</taxon>
        <taxon>Actinomycetota</taxon>
        <taxon>Actinomycetes</taxon>
        <taxon>Micromonosporales</taxon>
        <taxon>Micromonosporaceae</taxon>
        <taxon>Micromonospora</taxon>
    </lineage>
</organism>